<dbReference type="InterPro" id="IPR025213">
    <property type="entry name" value="Sim4_Fta2"/>
</dbReference>
<gene>
    <name evidence="1" type="ORF">VSDG_03211</name>
</gene>
<protein>
    <submittedName>
        <fullName evidence="1">Uncharacterized protein</fullName>
    </submittedName>
</protein>
<sequence>MEDPFQFQHVEVFAKCLSRIHTYLGRPLAKPKLYTDYFDPFNCECRVYGRLKQGKYEDLAIRAHGYLIITPSRKQTMYTMTDDAETLSGENLWGRYEQHRGQPIRAISRT</sequence>
<evidence type="ECO:0000313" key="1">
    <source>
        <dbReference type="EMBL" id="ROW00532.1"/>
    </source>
</evidence>
<reference evidence="1 2" key="1">
    <citation type="submission" date="2015-09" db="EMBL/GenBank/DDBJ databases">
        <title>Host preference determinants of Valsa canker pathogens revealed by comparative genomics.</title>
        <authorList>
            <person name="Yin Z."/>
            <person name="Huang L."/>
        </authorList>
    </citation>
    <scope>NUCLEOTIDE SEQUENCE [LARGE SCALE GENOMIC DNA]</scope>
    <source>
        <strain evidence="1 2">YSFL</strain>
    </source>
</reference>
<evidence type="ECO:0000313" key="2">
    <source>
        <dbReference type="Proteomes" id="UP000284375"/>
    </source>
</evidence>
<organism evidence="1 2">
    <name type="scientific">Cytospora chrysosperma</name>
    <name type="common">Cytospora canker fungus</name>
    <name type="synonym">Sphaeria chrysosperma</name>
    <dbReference type="NCBI Taxonomy" id="252740"/>
    <lineage>
        <taxon>Eukaryota</taxon>
        <taxon>Fungi</taxon>
        <taxon>Dikarya</taxon>
        <taxon>Ascomycota</taxon>
        <taxon>Pezizomycotina</taxon>
        <taxon>Sordariomycetes</taxon>
        <taxon>Sordariomycetidae</taxon>
        <taxon>Diaporthales</taxon>
        <taxon>Cytosporaceae</taxon>
        <taxon>Cytospora</taxon>
    </lineage>
</organism>
<dbReference type="Proteomes" id="UP000284375">
    <property type="component" value="Unassembled WGS sequence"/>
</dbReference>
<proteinExistence type="predicted"/>
<dbReference type="Pfam" id="PF13095">
    <property type="entry name" value="FTA2"/>
    <property type="match status" value="1"/>
</dbReference>
<comment type="caution">
    <text evidence="1">The sequence shown here is derived from an EMBL/GenBank/DDBJ whole genome shotgun (WGS) entry which is preliminary data.</text>
</comment>
<dbReference type="EMBL" id="LJZO01000008">
    <property type="protein sequence ID" value="ROW00532.1"/>
    <property type="molecule type" value="Genomic_DNA"/>
</dbReference>
<name>A0A423WAZ3_CYTCH</name>
<keyword evidence="2" id="KW-1185">Reference proteome</keyword>
<accession>A0A423WAZ3</accession>
<dbReference type="AlphaFoldDB" id="A0A423WAZ3"/>
<dbReference type="OrthoDB" id="3432781at2759"/>